<evidence type="ECO:0000256" key="1">
    <source>
        <dbReference type="SAM" id="MobiDB-lite"/>
    </source>
</evidence>
<name>A0AA39SDW6_ACESA</name>
<proteinExistence type="predicted"/>
<evidence type="ECO:0000313" key="2">
    <source>
        <dbReference type="EMBL" id="KAK0589968.1"/>
    </source>
</evidence>
<protein>
    <submittedName>
        <fullName evidence="2">Uncharacterized protein</fullName>
    </submittedName>
</protein>
<dbReference type="AlphaFoldDB" id="A0AA39SDW6"/>
<accession>A0AA39SDW6</accession>
<gene>
    <name evidence="2" type="ORF">LWI29_020807</name>
</gene>
<dbReference type="Proteomes" id="UP001168877">
    <property type="component" value="Unassembled WGS sequence"/>
</dbReference>
<reference evidence="2" key="1">
    <citation type="journal article" date="2022" name="Plant J.">
        <title>Strategies of tolerance reflected in two North American maple genomes.</title>
        <authorList>
            <person name="McEvoy S.L."/>
            <person name="Sezen U.U."/>
            <person name="Trouern-Trend A."/>
            <person name="McMahon S.M."/>
            <person name="Schaberg P.G."/>
            <person name="Yang J."/>
            <person name="Wegrzyn J.L."/>
            <person name="Swenson N.G."/>
        </authorList>
    </citation>
    <scope>NUCLEOTIDE SEQUENCE</scope>
    <source>
        <strain evidence="2">NS2018</strain>
    </source>
</reference>
<reference evidence="2" key="2">
    <citation type="submission" date="2023-06" db="EMBL/GenBank/DDBJ databases">
        <authorList>
            <person name="Swenson N.G."/>
            <person name="Wegrzyn J.L."/>
            <person name="Mcevoy S.L."/>
        </authorList>
    </citation>
    <scope>NUCLEOTIDE SEQUENCE</scope>
    <source>
        <strain evidence="2">NS2018</strain>
        <tissue evidence="2">Leaf</tissue>
    </source>
</reference>
<feature type="region of interest" description="Disordered" evidence="1">
    <location>
        <begin position="1"/>
        <end position="54"/>
    </location>
</feature>
<sequence>MSAERGIGVRKGGFSTSTSGRLGDSWRKKGGGDGVQFQGSSSNGPSESIGLQPGVNAEGHQQVFSRAKLTEDMSMRVDSQTIAMTDTDGLHEVSVTEVSGTIDLDMNGKAIKLVSRDDGSAKAAVSLNNGKKKGKWKRRAVSTGGRRFHYESAWVDRDDFQGLVQRSWGSVVDRDSMQNIKARLSVCARDFQR</sequence>
<keyword evidence="3" id="KW-1185">Reference proteome</keyword>
<feature type="compositionally biased region" description="Polar residues" evidence="1">
    <location>
        <begin position="37"/>
        <end position="46"/>
    </location>
</feature>
<evidence type="ECO:0000313" key="3">
    <source>
        <dbReference type="Proteomes" id="UP001168877"/>
    </source>
</evidence>
<organism evidence="2 3">
    <name type="scientific">Acer saccharum</name>
    <name type="common">Sugar maple</name>
    <dbReference type="NCBI Taxonomy" id="4024"/>
    <lineage>
        <taxon>Eukaryota</taxon>
        <taxon>Viridiplantae</taxon>
        <taxon>Streptophyta</taxon>
        <taxon>Embryophyta</taxon>
        <taxon>Tracheophyta</taxon>
        <taxon>Spermatophyta</taxon>
        <taxon>Magnoliopsida</taxon>
        <taxon>eudicotyledons</taxon>
        <taxon>Gunneridae</taxon>
        <taxon>Pentapetalae</taxon>
        <taxon>rosids</taxon>
        <taxon>malvids</taxon>
        <taxon>Sapindales</taxon>
        <taxon>Sapindaceae</taxon>
        <taxon>Hippocastanoideae</taxon>
        <taxon>Acereae</taxon>
        <taxon>Acer</taxon>
    </lineage>
</organism>
<comment type="caution">
    <text evidence="2">The sequence shown here is derived from an EMBL/GenBank/DDBJ whole genome shotgun (WGS) entry which is preliminary data.</text>
</comment>
<dbReference type="EMBL" id="JAUESC010000381">
    <property type="protein sequence ID" value="KAK0589968.1"/>
    <property type="molecule type" value="Genomic_DNA"/>
</dbReference>